<dbReference type="InterPro" id="IPR036425">
    <property type="entry name" value="MoaB/Mog-like_dom_sf"/>
</dbReference>
<dbReference type="NCBIfam" id="TIGR00177">
    <property type="entry name" value="molyb_syn"/>
    <property type="match status" value="1"/>
</dbReference>
<sequence>MRDVSAKITTLRTATAKAVLHAEPDTIRAVVEGRVPKGDPLPVAKVAAIQAAKETPRAIPYCHPLPIDWVGVEFDVRERQIECRVSVRVIHKTGVEMEALHGATVAVLTIYDMLKMLDEKMWIDGVELLSKRGGKSDFASGDGVRAAVITLSDRVAAGQAQDRSGPLLVERLETAGVGVIRIETIADEPAELETLILHFADEQRLDLVLTTGGTGIGPRDTTPETIAKLLDREIPGIAEAMRSYGQARLPTAMLSRSIAGMRGNTLIAALPGSAGGVADAMDALLPGLLHAIEIARGGDH</sequence>
<comment type="pathway">
    <text evidence="1">Cofactor biosynthesis; molybdopterin biosynthesis.</text>
</comment>
<dbReference type="GO" id="GO:0061598">
    <property type="term" value="F:molybdopterin adenylyltransferase activity"/>
    <property type="evidence" value="ECO:0007669"/>
    <property type="project" value="UniProtKB-EC"/>
</dbReference>
<dbReference type="NCBIfam" id="NF002947">
    <property type="entry name" value="PRK03604.1"/>
    <property type="match status" value="1"/>
</dbReference>
<organism evidence="9 10">
    <name type="scientific">Roseiterribacter gracilis</name>
    <dbReference type="NCBI Taxonomy" id="2812848"/>
    <lineage>
        <taxon>Bacteria</taxon>
        <taxon>Pseudomonadati</taxon>
        <taxon>Pseudomonadota</taxon>
        <taxon>Alphaproteobacteria</taxon>
        <taxon>Rhodospirillales</taxon>
        <taxon>Roseiterribacteraceae</taxon>
        <taxon>Roseiterribacter</taxon>
    </lineage>
</organism>
<dbReference type="CDD" id="cd00528">
    <property type="entry name" value="MoaC"/>
    <property type="match status" value="1"/>
</dbReference>
<dbReference type="InterPro" id="IPR036522">
    <property type="entry name" value="MoaC_sf"/>
</dbReference>
<dbReference type="InterPro" id="IPR012247">
    <property type="entry name" value="MoaC_MogA"/>
</dbReference>
<dbReference type="CDD" id="cd00886">
    <property type="entry name" value="MogA_MoaB"/>
    <property type="match status" value="1"/>
</dbReference>
<evidence type="ECO:0000313" key="9">
    <source>
        <dbReference type="EMBL" id="GIL41706.1"/>
    </source>
</evidence>
<gene>
    <name evidence="9" type="primary">moaCB</name>
    <name evidence="9" type="ORF">TMPK1_39430</name>
</gene>
<evidence type="ECO:0000313" key="10">
    <source>
        <dbReference type="Proteomes" id="UP000681075"/>
    </source>
</evidence>
<evidence type="ECO:0000256" key="2">
    <source>
        <dbReference type="ARBA" id="ARBA00012509"/>
    </source>
</evidence>
<comment type="function">
    <text evidence="7">Catalyzes the adenylation of molybdopterin as part of the biosynthesis of the molybdenum-cofactor.</text>
</comment>
<evidence type="ECO:0000256" key="3">
    <source>
        <dbReference type="ARBA" id="ARBA00013491"/>
    </source>
</evidence>
<keyword evidence="4" id="KW-0501">Molybdenum cofactor biosynthesis</keyword>
<dbReference type="InterPro" id="IPR002820">
    <property type="entry name" value="Mopterin_CF_biosynth-C_dom"/>
</dbReference>
<dbReference type="Gene3D" id="3.30.70.640">
    <property type="entry name" value="Molybdopterin cofactor biosynthesis C (MoaC) domain"/>
    <property type="match status" value="1"/>
</dbReference>
<dbReference type="InterPro" id="IPR001453">
    <property type="entry name" value="MoaB/Mog_dom"/>
</dbReference>
<reference evidence="9" key="1">
    <citation type="submission" date="2021-02" db="EMBL/GenBank/DDBJ databases">
        <title>Genome sequence of Rhodospirillales sp. strain TMPK1 isolated from soil.</title>
        <authorList>
            <person name="Nakai R."/>
            <person name="Kusada H."/>
            <person name="Tamaki H."/>
        </authorList>
    </citation>
    <scope>NUCLEOTIDE SEQUENCE</scope>
    <source>
        <strain evidence="9">TMPK1</strain>
    </source>
</reference>
<dbReference type="GO" id="GO:0006777">
    <property type="term" value="P:Mo-molybdopterin cofactor biosynthetic process"/>
    <property type="evidence" value="ECO:0007669"/>
    <property type="project" value="UniProtKB-KW"/>
</dbReference>
<dbReference type="NCBIfam" id="TIGR00581">
    <property type="entry name" value="moaC"/>
    <property type="match status" value="1"/>
</dbReference>
<dbReference type="EMBL" id="BOPV01000001">
    <property type="protein sequence ID" value="GIL41706.1"/>
    <property type="molecule type" value="Genomic_DNA"/>
</dbReference>
<protein>
    <recommendedName>
        <fullName evidence="3">Molybdopterin adenylyltransferase</fullName>
        <ecNumber evidence="2">2.7.7.75</ecNumber>
    </recommendedName>
</protein>
<dbReference type="InterPro" id="IPR008284">
    <property type="entry name" value="MoCF_biosynth_CS"/>
</dbReference>
<dbReference type="SMART" id="SM00852">
    <property type="entry name" value="MoCF_biosynth"/>
    <property type="match status" value="1"/>
</dbReference>
<dbReference type="PROSITE" id="PS01078">
    <property type="entry name" value="MOCF_BIOSYNTHESIS_1"/>
    <property type="match status" value="1"/>
</dbReference>
<accession>A0A8S8XKP2</accession>
<dbReference type="Pfam" id="PF01967">
    <property type="entry name" value="MoaC"/>
    <property type="match status" value="1"/>
</dbReference>
<dbReference type="AlphaFoldDB" id="A0A8S8XKP2"/>
<dbReference type="InterPro" id="IPR051920">
    <property type="entry name" value="MPT_Adenylyltrnsfr/MoaC-Rel"/>
</dbReference>
<comment type="function">
    <text evidence="6">Catalyzes the conversion of (8S)-3',8-cyclo-7,8-dihydroguanosine 5'-triphosphate to cyclic pyranopterin monophosphate (cPMP).</text>
</comment>
<name>A0A8S8XKP2_9PROT</name>
<dbReference type="PANTHER" id="PTHR43764">
    <property type="entry name" value="MOLYBDENUM COFACTOR BIOSYNTHESIS"/>
    <property type="match status" value="1"/>
</dbReference>
<comment type="catalytic activity">
    <reaction evidence="5">
        <text>molybdopterin + ATP + H(+) = adenylyl-molybdopterin + diphosphate</text>
        <dbReference type="Rhea" id="RHEA:31331"/>
        <dbReference type="ChEBI" id="CHEBI:15378"/>
        <dbReference type="ChEBI" id="CHEBI:30616"/>
        <dbReference type="ChEBI" id="CHEBI:33019"/>
        <dbReference type="ChEBI" id="CHEBI:58698"/>
        <dbReference type="ChEBI" id="CHEBI:62727"/>
        <dbReference type="EC" id="2.7.7.75"/>
    </reaction>
</comment>
<dbReference type="Gene3D" id="3.40.980.10">
    <property type="entry name" value="MoaB/Mog-like domain"/>
    <property type="match status" value="1"/>
</dbReference>
<dbReference type="Pfam" id="PF00994">
    <property type="entry name" value="MoCF_biosynth"/>
    <property type="match status" value="1"/>
</dbReference>
<evidence type="ECO:0000256" key="7">
    <source>
        <dbReference type="ARBA" id="ARBA00058212"/>
    </source>
</evidence>
<comment type="caution">
    <text evidence="9">The sequence shown here is derived from an EMBL/GenBank/DDBJ whole genome shotgun (WGS) entry which is preliminary data.</text>
</comment>
<feature type="domain" description="MoaB/Mog" evidence="8">
    <location>
        <begin position="147"/>
        <end position="291"/>
    </location>
</feature>
<evidence type="ECO:0000259" key="8">
    <source>
        <dbReference type="SMART" id="SM00852"/>
    </source>
</evidence>
<evidence type="ECO:0000256" key="6">
    <source>
        <dbReference type="ARBA" id="ARBA00055087"/>
    </source>
</evidence>
<evidence type="ECO:0000256" key="1">
    <source>
        <dbReference type="ARBA" id="ARBA00005046"/>
    </source>
</evidence>
<keyword evidence="10" id="KW-1185">Reference proteome</keyword>
<proteinExistence type="predicted"/>
<dbReference type="PANTHER" id="PTHR43764:SF1">
    <property type="entry name" value="MOLYBDOPTERIN MOLYBDOTRANSFERASE"/>
    <property type="match status" value="1"/>
</dbReference>
<dbReference type="Proteomes" id="UP000681075">
    <property type="component" value="Unassembled WGS sequence"/>
</dbReference>
<dbReference type="SUPFAM" id="SSF55040">
    <property type="entry name" value="Molybdenum cofactor biosynthesis protein C, MoaC"/>
    <property type="match status" value="1"/>
</dbReference>
<evidence type="ECO:0000256" key="5">
    <source>
        <dbReference type="ARBA" id="ARBA00051131"/>
    </source>
</evidence>
<dbReference type="InterPro" id="IPR023045">
    <property type="entry name" value="MoaC"/>
</dbReference>
<dbReference type="SUPFAM" id="SSF53218">
    <property type="entry name" value="Molybdenum cofactor biosynthesis proteins"/>
    <property type="match status" value="1"/>
</dbReference>
<dbReference type="PIRSF" id="PIRSF036594">
    <property type="entry name" value="MoaC_MogA"/>
    <property type="match status" value="1"/>
</dbReference>
<dbReference type="EC" id="2.7.7.75" evidence="2"/>
<evidence type="ECO:0000256" key="4">
    <source>
        <dbReference type="ARBA" id="ARBA00023150"/>
    </source>
</evidence>